<evidence type="ECO:0000259" key="1">
    <source>
        <dbReference type="Pfam" id="PF01636"/>
    </source>
</evidence>
<dbReference type="AlphaFoldDB" id="A0A918AQW1"/>
<dbReference type="SUPFAM" id="SSF56112">
    <property type="entry name" value="Protein kinase-like (PK-like)"/>
    <property type="match status" value="1"/>
</dbReference>
<dbReference type="Proteomes" id="UP000639606">
    <property type="component" value="Unassembled WGS sequence"/>
</dbReference>
<organism evidence="2 3">
    <name type="scientific">Saccharothrix coeruleofusca</name>
    <dbReference type="NCBI Taxonomy" id="33919"/>
    <lineage>
        <taxon>Bacteria</taxon>
        <taxon>Bacillati</taxon>
        <taxon>Actinomycetota</taxon>
        <taxon>Actinomycetes</taxon>
        <taxon>Pseudonocardiales</taxon>
        <taxon>Pseudonocardiaceae</taxon>
        <taxon>Saccharothrix</taxon>
    </lineage>
</organism>
<reference evidence="2" key="1">
    <citation type="journal article" date="2014" name="Int. J. Syst. Evol. Microbiol.">
        <title>Complete genome sequence of Corynebacterium casei LMG S-19264T (=DSM 44701T), isolated from a smear-ripened cheese.</title>
        <authorList>
            <consortium name="US DOE Joint Genome Institute (JGI-PGF)"/>
            <person name="Walter F."/>
            <person name="Albersmeier A."/>
            <person name="Kalinowski J."/>
            <person name="Ruckert C."/>
        </authorList>
    </citation>
    <scope>NUCLEOTIDE SEQUENCE</scope>
    <source>
        <strain evidence="2">JCM 3313</strain>
    </source>
</reference>
<evidence type="ECO:0000313" key="3">
    <source>
        <dbReference type="Proteomes" id="UP000639606"/>
    </source>
</evidence>
<reference evidence="2" key="2">
    <citation type="submission" date="2020-09" db="EMBL/GenBank/DDBJ databases">
        <authorList>
            <person name="Sun Q."/>
            <person name="Ohkuma M."/>
        </authorList>
    </citation>
    <scope>NUCLEOTIDE SEQUENCE</scope>
    <source>
        <strain evidence="2">JCM 3313</strain>
    </source>
</reference>
<sequence length="300" mass="32934">MSEAPGMPVIHPAYEILARAGAQAGVPTAGAELIRDGVNVLYHLPGGIVARIGPAGSYDTAAHLLRISRWLATTDVPAVRVLNGVPQPTMVGNRPVTWWIRLPDHRHASPAELGATLRRIHALTAPDWPPLPPLDPFNGLDEAIATATTITDRDRTWLTNLQAGLRREYAELRSELSRHVIHGDAWQGNLAVPEDGTPVLLDLDHVGLGPREWDLIPLAVDHTDFARITPAQYDAFVNAYGGYDVTTWPGYRTLATTTELRWTAFILGKANTDPHAANEANHRLACLQGDIKRPWQWTPF</sequence>
<comment type="caution">
    <text evidence="2">The sequence shown here is derived from an EMBL/GenBank/DDBJ whole genome shotgun (WGS) entry which is preliminary data.</text>
</comment>
<dbReference type="EMBL" id="BMRG01000013">
    <property type="protein sequence ID" value="GGP72761.1"/>
    <property type="molecule type" value="Genomic_DNA"/>
</dbReference>
<accession>A0A918AQW1</accession>
<dbReference type="InterPro" id="IPR011009">
    <property type="entry name" value="Kinase-like_dom_sf"/>
</dbReference>
<keyword evidence="3" id="KW-1185">Reference proteome</keyword>
<name>A0A918AQW1_9PSEU</name>
<dbReference type="Pfam" id="PF01636">
    <property type="entry name" value="APH"/>
    <property type="match status" value="1"/>
</dbReference>
<evidence type="ECO:0000313" key="2">
    <source>
        <dbReference type="EMBL" id="GGP72761.1"/>
    </source>
</evidence>
<proteinExistence type="predicted"/>
<gene>
    <name evidence="2" type="ORF">GCM10010185_52660</name>
</gene>
<dbReference type="Gene3D" id="1.10.510.10">
    <property type="entry name" value="Transferase(Phosphotransferase) domain 1"/>
    <property type="match status" value="1"/>
</dbReference>
<dbReference type="InterPro" id="IPR002575">
    <property type="entry name" value="Aminoglycoside_PTrfase"/>
</dbReference>
<feature type="domain" description="Aminoglycoside phosphotransferase" evidence="1">
    <location>
        <begin position="48"/>
        <end position="252"/>
    </location>
</feature>
<protein>
    <submittedName>
        <fullName evidence="2">Aminoglycoside phosphotransferase</fullName>
    </submittedName>
</protein>